<evidence type="ECO:0008006" key="5">
    <source>
        <dbReference type="Google" id="ProtNLM"/>
    </source>
</evidence>
<keyword evidence="2" id="KW-0812">Transmembrane</keyword>
<organism evidence="3 4">
    <name type="scientific">Staphylococcus saprophyticus</name>
    <dbReference type="NCBI Taxonomy" id="29385"/>
    <lineage>
        <taxon>Bacteria</taxon>
        <taxon>Bacillati</taxon>
        <taxon>Bacillota</taxon>
        <taxon>Bacilli</taxon>
        <taxon>Bacillales</taxon>
        <taxon>Staphylococcaceae</taxon>
        <taxon>Staphylococcus</taxon>
    </lineage>
</organism>
<feature type="compositionally biased region" description="Acidic residues" evidence="1">
    <location>
        <begin position="360"/>
        <end position="373"/>
    </location>
</feature>
<dbReference type="AlphaFoldDB" id="A0A380HKB6"/>
<accession>A0A380HKB6</accession>
<feature type="transmembrane region" description="Helical" evidence="2">
    <location>
        <begin position="165"/>
        <end position="185"/>
    </location>
</feature>
<feature type="region of interest" description="Disordered" evidence="1">
    <location>
        <begin position="358"/>
        <end position="387"/>
    </location>
</feature>
<feature type="transmembrane region" description="Helical" evidence="2">
    <location>
        <begin position="312"/>
        <end position="334"/>
    </location>
</feature>
<feature type="transmembrane region" description="Helical" evidence="2">
    <location>
        <begin position="263"/>
        <end position="292"/>
    </location>
</feature>
<gene>
    <name evidence="3" type="ORF">NCTC7688_00551</name>
</gene>
<evidence type="ECO:0000256" key="1">
    <source>
        <dbReference type="SAM" id="MobiDB-lite"/>
    </source>
</evidence>
<reference evidence="3 4" key="1">
    <citation type="submission" date="2018-06" db="EMBL/GenBank/DDBJ databases">
        <authorList>
            <consortium name="Pathogen Informatics"/>
            <person name="Doyle S."/>
        </authorList>
    </citation>
    <scope>NUCLEOTIDE SEQUENCE [LARGE SCALE GENOMIC DNA]</scope>
    <source>
        <strain evidence="3 4">NCTC7688</strain>
    </source>
</reference>
<evidence type="ECO:0000256" key="2">
    <source>
        <dbReference type="SAM" id="Phobius"/>
    </source>
</evidence>
<protein>
    <recommendedName>
        <fullName evidence="5">5,10-methylene-tetrahydrofolate dehydrogenase</fullName>
    </recommendedName>
</protein>
<dbReference type="RefSeq" id="WP_115340462.1">
    <property type="nucleotide sequence ID" value="NZ_CP031196.1"/>
</dbReference>
<feature type="transmembrane region" description="Helical" evidence="2">
    <location>
        <begin position="223"/>
        <end position="243"/>
    </location>
</feature>
<evidence type="ECO:0000313" key="4">
    <source>
        <dbReference type="Proteomes" id="UP000254707"/>
    </source>
</evidence>
<name>A0A380HKB6_STASA</name>
<sequence length="387" mass="44797">MANITVGLIPSPDMPHKIINKIYTDLPNEIRHHTGGNDEWHIEKHIASIVGTAEHMDKAMDITTNMKKQKAWDYAICITDLPNLSNNKTVVCDIDLTNNIALISLPALGAINLKQKLRHFISFVIQYMHSNGSDNNLLNSQHFKLTKFTTVTPNEEDKNKNHLRIISTSTFIGWLHLISGMTFANEPWSTIFDFKKIISVSFATGTYISIFSTPWDISLDYDYWRFILLMFMSIFGMVGWLIYSYNLWERKNPKTQKLYRYIYNFTTLTTLTVITLFNFITLFLLLTISTLLFVPPELFSNWTSLGSKQPTLINYINLIWFITSLGILAGAMGSTVENADKIKRATYSFRQYYRNKQLEQENDADYNNDEESNDYAGRKQTHREEEE</sequence>
<keyword evidence="2" id="KW-1133">Transmembrane helix</keyword>
<dbReference type="GeneID" id="66866565"/>
<dbReference type="Proteomes" id="UP000254707">
    <property type="component" value="Unassembled WGS sequence"/>
</dbReference>
<keyword evidence="2" id="KW-0472">Membrane</keyword>
<proteinExistence type="predicted"/>
<evidence type="ECO:0000313" key="3">
    <source>
        <dbReference type="EMBL" id="SUM82055.1"/>
    </source>
</evidence>
<dbReference type="EMBL" id="UHED01000001">
    <property type="protein sequence ID" value="SUM82055.1"/>
    <property type="molecule type" value="Genomic_DNA"/>
</dbReference>